<feature type="region of interest" description="Disordered" evidence="6">
    <location>
        <begin position="20"/>
        <end position="63"/>
    </location>
</feature>
<reference evidence="7" key="1">
    <citation type="submission" date="2021-12" db="EMBL/GenBank/DDBJ databases">
        <title>Convergent genome expansion in fungi linked to evolution of root-endophyte symbiosis.</title>
        <authorList>
            <consortium name="DOE Joint Genome Institute"/>
            <person name="Ke Y.-H."/>
            <person name="Bonito G."/>
            <person name="Liao H.-L."/>
            <person name="Looney B."/>
            <person name="Rojas-Flechas A."/>
            <person name="Nash J."/>
            <person name="Hameed K."/>
            <person name="Schadt C."/>
            <person name="Martin F."/>
            <person name="Crous P.W."/>
            <person name="Miettinen O."/>
            <person name="Magnuson J.K."/>
            <person name="Labbe J."/>
            <person name="Jacobson D."/>
            <person name="Doktycz M.J."/>
            <person name="Veneault-Fourrey C."/>
            <person name="Kuo A."/>
            <person name="Mondo S."/>
            <person name="Calhoun S."/>
            <person name="Riley R."/>
            <person name="Ohm R."/>
            <person name="LaButti K."/>
            <person name="Andreopoulos B."/>
            <person name="Pangilinan J."/>
            <person name="Nolan M."/>
            <person name="Tritt A."/>
            <person name="Clum A."/>
            <person name="Lipzen A."/>
            <person name="Daum C."/>
            <person name="Barry K."/>
            <person name="Grigoriev I.V."/>
            <person name="Vilgalys R."/>
        </authorList>
    </citation>
    <scope>NUCLEOTIDE SEQUENCE</scope>
    <source>
        <strain evidence="7">PMI_201</strain>
    </source>
</reference>
<dbReference type="GeneID" id="70241362"/>
<dbReference type="RefSeq" id="XP_046072743.1">
    <property type="nucleotide sequence ID" value="XM_046211075.1"/>
</dbReference>
<dbReference type="Gene3D" id="3.40.50.2000">
    <property type="entry name" value="Glycogen Phosphorylase B"/>
    <property type="match status" value="2"/>
</dbReference>
<dbReference type="GO" id="GO:0005946">
    <property type="term" value="C:alpha,alpha-trehalose-phosphate synthase complex (UDP-forming)"/>
    <property type="evidence" value="ECO:0007669"/>
    <property type="project" value="TreeGrafter"/>
</dbReference>
<dbReference type="Gene3D" id="3.40.50.1000">
    <property type="entry name" value="HAD superfamily/HAD-like"/>
    <property type="match status" value="1"/>
</dbReference>
<dbReference type="FunFam" id="3.40.50.2000:FF:000099">
    <property type="entry name" value="Alpha,alpha-trehalose phosphate synthase subunit, putative"/>
    <property type="match status" value="1"/>
</dbReference>
<dbReference type="InterPro" id="IPR001830">
    <property type="entry name" value="Glyco_trans_20"/>
</dbReference>
<dbReference type="Pfam" id="PF02358">
    <property type="entry name" value="Trehalose_PPase"/>
    <property type="match status" value="1"/>
</dbReference>
<feature type="compositionally biased region" description="Basic and acidic residues" evidence="6">
    <location>
        <begin position="132"/>
        <end position="144"/>
    </location>
</feature>
<feature type="region of interest" description="Disordered" evidence="6">
    <location>
        <begin position="123"/>
        <end position="191"/>
    </location>
</feature>
<evidence type="ECO:0000256" key="1">
    <source>
        <dbReference type="ARBA" id="ARBA00004496"/>
    </source>
</evidence>
<comment type="similarity">
    <text evidence="3">In the C-terminal section; belongs to the trehalose phosphatase family.</text>
</comment>
<comment type="subcellular location">
    <subcellularLocation>
        <location evidence="1">Cytoplasm</location>
    </subcellularLocation>
</comment>
<dbReference type="Gene3D" id="3.30.70.1020">
    <property type="entry name" value="Trehalose-6-phosphate phosphatase related protein, domain 2"/>
    <property type="match status" value="1"/>
</dbReference>
<feature type="compositionally biased region" description="Low complexity" evidence="6">
    <location>
        <begin position="21"/>
        <end position="31"/>
    </location>
</feature>
<sequence length="922" mass="103939">MTVFIASLFLPYTINFRLAKSPGSPSSTPKSRSQRGSPPRNGNTAAASLFHKRENDSMEKGLRSGEATDHERFFAPGGKADAQNAYFSEVDVRARLSTLSQSEPHSPAWGSTQTFTQPRLKNIPLPSPSILKHQEPVANRETEKPATGLETLKEEERKQTPSHRGSHRGSFSFSDADWSIEPAEQGNGGLRNAIRSASGTTLDEPVWVGTLGMPTDALNQHIKSELSETLEDEYQSLPVFVNDSDFDGHYTHFCKTILWPVFHYQIPDNPKSKAYEDHSWIYYVKLNEAFAQCIAKNWKRGDAIWVHDYHLLLVPAMLRKLLPDAQIGFFLHVAFPSSEVFRCLAPRKELLEGVLGADLIGFQIEEYCRHFLQTCSRLLCVEARNDGVQLEDRFVNVEKFPIGIDPKSWDLRRQSSDVDHWIKIIANRYQGKHLIVSRDKLDSIRGVRQKLLSYELFLNTYPEFCDKVVLIQVASSTNEQMELETTISDIAMRINSTHSTLAHQPLVFLKQDLSFAQYLALITVADALMVTSLREGMNLTSHEFVYCQDGKYGPKAHGSLILSEFTGSASIFDGHALLVNPWDYRQCAEAIHTALTMSDSEREIMWRKLYDAVLRNSTTNWVKSFRDTLFKVWNEHSSRETIAVPRLSVPRLEQAYQRSNRRLLFLDYEGTLASWGSPSSIILTTPQRALVTLTDLLEDPKNIVYVMSSRRPEELERLFRQVSGLGLIAENGCFVREPSKDSWITLNQGNDIKEWKAGIKGILNYFRERTEGSWIEELHCSLVFHYGAAEDKVAAARQASECADHISDACANQRVHVIPVDGAVIIQSSDTNKANAAELVWRYCIERGKRDGIDGRPDFLFVVGDGREDEVVFHWANKLADAKAVEHAITVTLGSRSTEARATLNQGVTGVLSCLQRLATQN</sequence>
<dbReference type="SUPFAM" id="SSF56784">
    <property type="entry name" value="HAD-like"/>
    <property type="match status" value="1"/>
</dbReference>
<feature type="compositionally biased region" description="Polar residues" evidence="6">
    <location>
        <begin position="34"/>
        <end position="46"/>
    </location>
</feature>
<comment type="caution">
    <text evidence="7">The sequence shown here is derived from an EMBL/GenBank/DDBJ whole genome shotgun (WGS) entry which is preliminary data.</text>
</comment>
<proteinExistence type="inferred from homology"/>
<dbReference type="Pfam" id="PF00982">
    <property type="entry name" value="Glyco_transf_20"/>
    <property type="match status" value="1"/>
</dbReference>
<dbReference type="GO" id="GO:0030234">
    <property type="term" value="F:enzyme regulator activity"/>
    <property type="evidence" value="ECO:0007669"/>
    <property type="project" value="UniProtKB-ARBA"/>
</dbReference>
<dbReference type="SUPFAM" id="SSF53756">
    <property type="entry name" value="UDP-Glycosyltransferase/glycogen phosphorylase"/>
    <property type="match status" value="1"/>
</dbReference>
<dbReference type="InterPro" id="IPR006379">
    <property type="entry name" value="HAD-SF_hydro_IIB"/>
</dbReference>
<organism evidence="7 8">
    <name type="scientific">Talaromyces proteolyticus</name>
    <dbReference type="NCBI Taxonomy" id="1131652"/>
    <lineage>
        <taxon>Eukaryota</taxon>
        <taxon>Fungi</taxon>
        <taxon>Dikarya</taxon>
        <taxon>Ascomycota</taxon>
        <taxon>Pezizomycotina</taxon>
        <taxon>Eurotiomycetes</taxon>
        <taxon>Eurotiomycetidae</taxon>
        <taxon>Eurotiales</taxon>
        <taxon>Trichocomaceae</taxon>
        <taxon>Talaromyces</taxon>
        <taxon>Talaromyces sect. Bacilispori</taxon>
    </lineage>
</organism>
<evidence type="ECO:0000256" key="2">
    <source>
        <dbReference type="ARBA" id="ARBA00005409"/>
    </source>
</evidence>
<dbReference type="InterPro" id="IPR023214">
    <property type="entry name" value="HAD_sf"/>
</dbReference>
<dbReference type="EMBL" id="JAJTJA010000005">
    <property type="protein sequence ID" value="KAH8698279.1"/>
    <property type="molecule type" value="Genomic_DNA"/>
</dbReference>
<dbReference type="PANTHER" id="PTHR10788:SF15">
    <property type="entry name" value="TREHALOSE SYNTHASE COMPLEX REGULATORY SUBUNIT TPS3-RELATED"/>
    <property type="match status" value="1"/>
</dbReference>
<evidence type="ECO:0000256" key="3">
    <source>
        <dbReference type="ARBA" id="ARBA00006330"/>
    </source>
</evidence>
<dbReference type="CDD" id="cd03788">
    <property type="entry name" value="GT20_TPS"/>
    <property type="match status" value="1"/>
</dbReference>
<comment type="similarity">
    <text evidence="2">In the N-terminal section; belongs to the glycosyltransferase 20 family.</text>
</comment>
<dbReference type="PANTHER" id="PTHR10788">
    <property type="entry name" value="TREHALOSE-6-PHOSPHATE SYNTHASE"/>
    <property type="match status" value="1"/>
</dbReference>
<evidence type="ECO:0000256" key="6">
    <source>
        <dbReference type="SAM" id="MobiDB-lite"/>
    </source>
</evidence>
<dbReference type="InterPro" id="IPR003337">
    <property type="entry name" value="Trehalose_PPase"/>
</dbReference>
<keyword evidence="5" id="KW-0597">Phosphoprotein</keyword>
<dbReference type="AlphaFoldDB" id="A0AAD4Q117"/>
<dbReference type="FunFam" id="3.30.70.1020:FF:000001">
    <property type="entry name" value="Alpha,alpha-trehalose-phosphate synthase [UDP-forming] 1"/>
    <property type="match status" value="1"/>
</dbReference>
<dbReference type="GO" id="GO:0004805">
    <property type="term" value="F:trehalose-phosphatase activity"/>
    <property type="evidence" value="ECO:0007669"/>
    <property type="project" value="TreeGrafter"/>
</dbReference>
<evidence type="ECO:0000313" key="7">
    <source>
        <dbReference type="EMBL" id="KAH8698279.1"/>
    </source>
</evidence>
<evidence type="ECO:0000256" key="5">
    <source>
        <dbReference type="ARBA" id="ARBA00022553"/>
    </source>
</evidence>
<evidence type="ECO:0000313" key="8">
    <source>
        <dbReference type="Proteomes" id="UP001201262"/>
    </source>
</evidence>
<name>A0AAD4Q117_9EURO</name>
<protein>
    <submittedName>
        <fullName evidence="7">Alpha,alpha-trehalose phosphate synthase subunit TPS3</fullName>
    </submittedName>
</protein>
<feature type="compositionally biased region" description="Basic and acidic residues" evidence="6">
    <location>
        <begin position="51"/>
        <end position="63"/>
    </location>
</feature>
<keyword evidence="8" id="KW-1185">Reference proteome</keyword>
<dbReference type="GO" id="GO:0005829">
    <property type="term" value="C:cytosol"/>
    <property type="evidence" value="ECO:0007669"/>
    <property type="project" value="TreeGrafter"/>
</dbReference>
<accession>A0AAD4Q117</accession>
<dbReference type="GO" id="GO:0005992">
    <property type="term" value="P:trehalose biosynthetic process"/>
    <property type="evidence" value="ECO:0007669"/>
    <property type="project" value="InterPro"/>
</dbReference>
<keyword evidence="4" id="KW-0963">Cytoplasm</keyword>
<dbReference type="FunFam" id="3.40.50.2000:FF:000036">
    <property type="entry name" value="Alpha,alpha-trehalose-phosphate synthase subunit Tps2"/>
    <property type="match status" value="1"/>
</dbReference>
<gene>
    <name evidence="7" type="ORF">BGW36DRAFT_294254</name>
</gene>
<evidence type="ECO:0000256" key="4">
    <source>
        <dbReference type="ARBA" id="ARBA00022490"/>
    </source>
</evidence>
<dbReference type="NCBIfam" id="TIGR01484">
    <property type="entry name" value="HAD-SF-IIB"/>
    <property type="match status" value="1"/>
</dbReference>
<dbReference type="InterPro" id="IPR036412">
    <property type="entry name" value="HAD-like_sf"/>
</dbReference>
<dbReference type="GO" id="GO:0003825">
    <property type="term" value="F:alpha,alpha-trehalose-phosphate synthase (UDP-forming) activity"/>
    <property type="evidence" value="ECO:0007669"/>
    <property type="project" value="TreeGrafter"/>
</dbReference>
<dbReference type="Proteomes" id="UP001201262">
    <property type="component" value="Unassembled WGS sequence"/>
</dbReference>